<feature type="compositionally biased region" description="Basic and acidic residues" evidence="1">
    <location>
        <begin position="1"/>
        <end position="23"/>
    </location>
</feature>
<name>A0A067KUN4_JATCU</name>
<sequence>MTNESVEHHNLEGQEDNHGEAVKHAMMPPPQTTNPQVAIALAQAYLQFATMLKRLLETPRQDGELTLPSGPTN</sequence>
<evidence type="ECO:0000313" key="3">
    <source>
        <dbReference type="Proteomes" id="UP000027138"/>
    </source>
</evidence>
<evidence type="ECO:0000313" key="2">
    <source>
        <dbReference type="EMBL" id="KDP39842.1"/>
    </source>
</evidence>
<dbReference type="AlphaFoldDB" id="A0A067KUN4"/>
<gene>
    <name evidence="2" type="ORF">JCGZ_04187</name>
</gene>
<dbReference type="Proteomes" id="UP000027138">
    <property type="component" value="Unassembled WGS sequence"/>
</dbReference>
<evidence type="ECO:0000256" key="1">
    <source>
        <dbReference type="SAM" id="MobiDB-lite"/>
    </source>
</evidence>
<feature type="region of interest" description="Disordered" evidence="1">
    <location>
        <begin position="1"/>
        <end position="33"/>
    </location>
</feature>
<organism evidence="2 3">
    <name type="scientific">Jatropha curcas</name>
    <name type="common">Barbados nut</name>
    <dbReference type="NCBI Taxonomy" id="180498"/>
    <lineage>
        <taxon>Eukaryota</taxon>
        <taxon>Viridiplantae</taxon>
        <taxon>Streptophyta</taxon>
        <taxon>Embryophyta</taxon>
        <taxon>Tracheophyta</taxon>
        <taxon>Spermatophyta</taxon>
        <taxon>Magnoliopsida</taxon>
        <taxon>eudicotyledons</taxon>
        <taxon>Gunneridae</taxon>
        <taxon>Pentapetalae</taxon>
        <taxon>rosids</taxon>
        <taxon>fabids</taxon>
        <taxon>Malpighiales</taxon>
        <taxon>Euphorbiaceae</taxon>
        <taxon>Crotonoideae</taxon>
        <taxon>Jatropheae</taxon>
        <taxon>Jatropha</taxon>
    </lineage>
</organism>
<accession>A0A067KUN4</accession>
<reference evidence="2 3" key="1">
    <citation type="journal article" date="2014" name="PLoS ONE">
        <title>Global Analysis of Gene Expression Profiles in Physic Nut (Jatropha curcas L.) Seedlings Exposed to Salt Stress.</title>
        <authorList>
            <person name="Zhang L."/>
            <person name="Zhang C."/>
            <person name="Wu P."/>
            <person name="Chen Y."/>
            <person name="Li M."/>
            <person name="Jiang H."/>
            <person name="Wu G."/>
        </authorList>
    </citation>
    <scope>NUCLEOTIDE SEQUENCE [LARGE SCALE GENOMIC DNA]</scope>
    <source>
        <strain evidence="3">cv. GZQX0401</strain>
        <tissue evidence="2">Young leaves</tissue>
    </source>
</reference>
<proteinExistence type="predicted"/>
<protein>
    <submittedName>
        <fullName evidence="2">Uncharacterized protein</fullName>
    </submittedName>
</protein>
<dbReference type="EMBL" id="KK914337">
    <property type="protein sequence ID" value="KDP39842.1"/>
    <property type="molecule type" value="Genomic_DNA"/>
</dbReference>
<keyword evidence="3" id="KW-1185">Reference proteome</keyword>